<protein>
    <submittedName>
        <fullName evidence="1">Uncharacterized protein</fullName>
    </submittedName>
</protein>
<evidence type="ECO:0000313" key="1">
    <source>
        <dbReference type="EMBL" id="PTU32212.1"/>
    </source>
</evidence>
<organism evidence="1 2">
    <name type="scientific">Stenotrophobium rhamnosiphilum</name>
    <dbReference type="NCBI Taxonomy" id="2029166"/>
    <lineage>
        <taxon>Bacteria</taxon>
        <taxon>Pseudomonadati</taxon>
        <taxon>Pseudomonadota</taxon>
        <taxon>Gammaproteobacteria</taxon>
        <taxon>Nevskiales</taxon>
        <taxon>Nevskiaceae</taxon>
        <taxon>Stenotrophobium</taxon>
    </lineage>
</organism>
<proteinExistence type="predicted"/>
<reference evidence="1 2" key="1">
    <citation type="submission" date="2018-04" db="EMBL/GenBank/DDBJ databases">
        <title>Novel species isolated from glacier.</title>
        <authorList>
            <person name="Liu Q."/>
            <person name="Xin Y.-H."/>
        </authorList>
    </citation>
    <scope>NUCLEOTIDE SEQUENCE [LARGE SCALE GENOMIC DNA]</scope>
    <source>
        <strain evidence="1 2">GT1R17</strain>
    </source>
</reference>
<accession>A0A2T5MHZ6</accession>
<comment type="caution">
    <text evidence="1">The sequence shown here is derived from an EMBL/GenBank/DDBJ whole genome shotgun (WGS) entry which is preliminary data.</text>
</comment>
<gene>
    <name evidence="1" type="ORF">CJD38_06005</name>
</gene>
<sequence>MHIQHNMEFAVIKILVVALVSLFMSGCAVAPEKLADSQRAERIVISDKISTVAYRGMHVRCEEGALPGVYAAWKEDDDGVYFFGPDRSIWSTNAAIQPVPRLWKGGIYLPNNPSEAPRFFFIFETEIHTADNIDAYVLQRMTAPSPGISAGANIAGNAIGGALVSAMIQSDVGKIVKVPAIEDSTTAQRILNARKPIQSAP</sequence>
<name>A0A2T5MHZ6_9GAMM</name>
<dbReference type="AlphaFoldDB" id="A0A2T5MHZ6"/>
<keyword evidence="2" id="KW-1185">Reference proteome</keyword>
<evidence type="ECO:0000313" key="2">
    <source>
        <dbReference type="Proteomes" id="UP000244248"/>
    </source>
</evidence>
<dbReference type="Proteomes" id="UP000244248">
    <property type="component" value="Unassembled WGS sequence"/>
</dbReference>
<dbReference type="RefSeq" id="WP_107939403.1">
    <property type="nucleotide sequence ID" value="NZ_QANS01000002.1"/>
</dbReference>
<dbReference type="EMBL" id="QANS01000002">
    <property type="protein sequence ID" value="PTU32212.1"/>
    <property type="molecule type" value="Genomic_DNA"/>
</dbReference>